<name>A0A6N7IP99_9FIRM</name>
<sequence>MKDKGKYEINVDEKSGFIKICFSYSDYIDSGSPSIKMQRLYFWLKMNTFYVICFTDKRSQLLEAINLLKDALGGNAKSTPFQHDFMLYLINNRHICNDVLGVKLESDNSGFIKTISLEGENISKSEEFKSLLKSKHKLTKIIVSVFTSSDTTFIATIFNTGYISLSPYVTASDVIFFIDRIIEILGDYYGKR</sequence>
<dbReference type="EMBL" id="WHYR01000012">
    <property type="protein sequence ID" value="MQL51852.1"/>
    <property type="molecule type" value="Genomic_DNA"/>
</dbReference>
<accession>A0A6N7IP99</accession>
<dbReference type="AlphaFoldDB" id="A0A6N7IP99"/>
<keyword evidence="2" id="KW-1185">Reference proteome</keyword>
<organism evidence="1 2">
    <name type="scientific">Desulfofundulus thermobenzoicus</name>
    <dbReference type="NCBI Taxonomy" id="29376"/>
    <lineage>
        <taxon>Bacteria</taxon>
        <taxon>Bacillati</taxon>
        <taxon>Bacillota</taxon>
        <taxon>Clostridia</taxon>
        <taxon>Eubacteriales</taxon>
        <taxon>Peptococcaceae</taxon>
        <taxon>Desulfofundulus</taxon>
    </lineage>
</organism>
<evidence type="ECO:0000313" key="1">
    <source>
        <dbReference type="EMBL" id="MQL51852.1"/>
    </source>
</evidence>
<dbReference type="RefSeq" id="WP_152945787.1">
    <property type="nucleotide sequence ID" value="NZ_WHYR01000012.1"/>
</dbReference>
<comment type="caution">
    <text evidence="1">The sequence shown here is derived from an EMBL/GenBank/DDBJ whole genome shotgun (WGS) entry which is preliminary data.</text>
</comment>
<evidence type="ECO:0000313" key="2">
    <source>
        <dbReference type="Proteomes" id="UP000441717"/>
    </source>
</evidence>
<dbReference type="Proteomes" id="UP000441717">
    <property type="component" value="Unassembled WGS sequence"/>
</dbReference>
<gene>
    <name evidence="1" type="ORF">GFC01_06150</name>
</gene>
<protein>
    <submittedName>
        <fullName evidence="1">Uncharacterized protein</fullName>
    </submittedName>
</protein>
<proteinExistence type="predicted"/>
<reference evidence="1 2" key="1">
    <citation type="submission" date="2019-10" db="EMBL/GenBank/DDBJ databases">
        <title>Comparative genomics of sulfur disproportionating microorganisms.</title>
        <authorList>
            <person name="Ward L.M."/>
            <person name="Bertran E."/>
            <person name="Johnston D."/>
        </authorList>
    </citation>
    <scope>NUCLEOTIDE SEQUENCE [LARGE SCALE GENOMIC DNA]</scope>
    <source>
        <strain evidence="1 2">DSM 14055</strain>
    </source>
</reference>